<accession>A0AAW9IWT8</accession>
<reference evidence="1" key="1">
    <citation type="submission" date="2019-11" db="EMBL/GenBank/DDBJ databases">
        <title>Characterization of Clostridium perfringens isolates from swine manure treated agricultural soils.</title>
        <authorList>
            <person name="Wushke S.T."/>
        </authorList>
    </citation>
    <scope>NUCLEOTIDE SEQUENCE</scope>
    <source>
        <strain evidence="1">V2</strain>
    </source>
</reference>
<gene>
    <name evidence="1" type="ORF">GNF77_17690</name>
</gene>
<comment type="caution">
    <text evidence="1">The sequence shown here is derived from an EMBL/GenBank/DDBJ whole genome shotgun (WGS) entry which is preliminary data.</text>
</comment>
<sequence>MKIKLNKDTIRVTIRGYEDEMTNVTPDNIKATLDVSSFKEDGTFEQTPKVTLQELNNNFSIVSFENATFTVSKEVAQKPPENNNNSENN</sequence>
<dbReference type="EMBL" id="WNVM01000664">
    <property type="protein sequence ID" value="MDZ5010692.1"/>
    <property type="molecule type" value="Genomic_DNA"/>
</dbReference>
<dbReference type="Proteomes" id="UP001292368">
    <property type="component" value="Unassembled WGS sequence"/>
</dbReference>
<dbReference type="Gene3D" id="2.170.120.30">
    <property type="match status" value="1"/>
</dbReference>
<protein>
    <submittedName>
        <fullName evidence="1">Uncharacterized protein</fullName>
    </submittedName>
</protein>
<evidence type="ECO:0000313" key="1">
    <source>
        <dbReference type="EMBL" id="MDZ5010692.1"/>
    </source>
</evidence>
<name>A0AAW9IWT8_CLOPF</name>
<evidence type="ECO:0000313" key="2">
    <source>
        <dbReference type="Proteomes" id="UP001292368"/>
    </source>
</evidence>
<proteinExistence type="predicted"/>
<dbReference type="AlphaFoldDB" id="A0AAW9IWT8"/>
<organism evidence="1 2">
    <name type="scientific">Clostridium perfringens</name>
    <dbReference type="NCBI Taxonomy" id="1502"/>
    <lineage>
        <taxon>Bacteria</taxon>
        <taxon>Bacillati</taxon>
        <taxon>Bacillota</taxon>
        <taxon>Clostridia</taxon>
        <taxon>Eubacteriales</taxon>
        <taxon>Clostridiaceae</taxon>
        <taxon>Clostridium</taxon>
    </lineage>
</organism>